<organism evidence="1 2">
    <name type="scientific">Naganishia cerealis</name>
    <dbReference type="NCBI Taxonomy" id="610337"/>
    <lineage>
        <taxon>Eukaryota</taxon>
        <taxon>Fungi</taxon>
        <taxon>Dikarya</taxon>
        <taxon>Basidiomycota</taxon>
        <taxon>Agaricomycotina</taxon>
        <taxon>Tremellomycetes</taxon>
        <taxon>Filobasidiales</taxon>
        <taxon>Filobasidiaceae</taxon>
        <taxon>Naganishia</taxon>
    </lineage>
</organism>
<proteinExistence type="predicted"/>
<accession>A0ACC2WN12</accession>
<dbReference type="Proteomes" id="UP001241377">
    <property type="component" value="Unassembled WGS sequence"/>
</dbReference>
<name>A0ACC2WN12_9TREE</name>
<dbReference type="EMBL" id="JASBWR010000004">
    <property type="protein sequence ID" value="KAJ9112609.1"/>
    <property type="molecule type" value="Genomic_DNA"/>
</dbReference>
<gene>
    <name evidence="1" type="ORF">QFC19_000629</name>
</gene>
<keyword evidence="2" id="KW-1185">Reference proteome</keyword>
<protein>
    <submittedName>
        <fullName evidence="1">Uncharacterized protein</fullName>
    </submittedName>
</protein>
<comment type="caution">
    <text evidence="1">The sequence shown here is derived from an EMBL/GenBank/DDBJ whole genome shotgun (WGS) entry which is preliminary data.</text>
</comment>
<evidence type="ECO:0000313" key="1">
    <source>
        <dbReference type="EMBL" id="KAJ9112609.1"/>
    </source>
</evidence>
<sequence>MSANDLLETQQQICDEKIFLYASGASDHTFGNARIVCWDWHTGQKIFEQSTQLSGQSFQTIEDFLLLSSKIFATSVFSTSRIPNQEGEDFDLATHLVVYGLVEIGGLGGSDKRQSSCEAKEEKLIIALKQLLRFELPSFNVIPGITMRADPPPRPTFPKIKPLMMYPKPETGLLLFTFDCGFLRDFRPAYYTLFILKETLLRFIPAEAHAMLATPASDPTLRDAYRVPPTVGFDQLAPYCRLKNDIEPQNWVTFIYHYRFVSYITRDDGARRNPFLRAAFGAGHKYIRLNDFDPVTARRVMMMRKWERASARGMEMDEVRDGDVEGEDDDGLDLVVGEDVIEEGIDEHVSQTYRTGAKVRLIAVRVRKDKSADDDGLTKTQKAEPYSGVMIDDSRIVTITEREGQTAFLEVLSM</sequence>
<evidence type="ECO:0000313" key="2">
    <source>
        <dbReference type="Proteomes" id="UP001241377"/>
    </source>
</evidence>
<reference evidence="1" key="1">
    <citation type="submission" date="2023-04" db="EMBL/GenBank/DDBJ databases">
        <title>Draft Genome sequencing of Naganishia species isolated from polar environments using Oxford Nanopore Technology.</title>
        <authorList>
            <person name="Leo P."/>
            <person name="Venkateswaran K."/>
        </authorList>
    </citation>
    <scope>NUCLEOTIDE SEQUENCE</scope>
    <source>
        <strain evidence="1">MNA-CCFEE 5261</strain>
    </source>
</reference>